<proteinExistence type="inferred from homology"/>
<comment type="caution">
    <text evidence="3">The sequence shown here is derived from an EMBL/GenBank/DDBJ whole genome shotgun (WGS) entry which is preliminary data.</text>
</comment>
<evidence type="ECO:0000259" key="2">
    <source>
        <dbReference type="PROSITE" id="PS50056"/>
    </source>
</evidence>
<dbReference type="Pfam" id="PF13350">
    <property type="entry name" value="Y_phosphatase3"/>
    <property type="match status" value="1"/>
</dbReference>
<dbReference type="PANTHER" id="PTHR31126:SF1">
    <property type="entry name" value="TYROSINE SPECIFIC PROTEIN PHOSPHATASES DOMAIN-CONTAINING PROTEIN"/>
    <property type="match status" value="1"/>
</dbReference>
<name>A0ABW4BE03_9LACO</name>
<evidence type="ECO:0000256" key="1">
    <source>
        <dbReference type="ARBA" id="ARBA00009580"/>
    </source>
</evidence>
<protein>
    <submittedName>
        <fullName evidence="3">Tyrosine-protein phosphatase</fullName>
    </submittedName>
</protein>
<feature type="domain" description="Tyrosine specific protein phosphatases" evidence="2">
    <location>
        <begin position="126"/>
        <end position="158"/>
    </location>
</feature>
<dbReference type="Proteomes" id="UP001597199">
    <property type="component" value="Unassembled WGS sequence"/>
</dbReference>
<organism evidence="3 4">
    <name type="scientific">Lacticaseibacillus suilingensis</name>
    <dbReference type="NCBI Taxonomy" id="2799577"/>
    <lineage>
        <taxon>Bacteria</taxon>
        <taxon>Bacillati</taxon>
        <taxon>Bacillota</taxon>
        <taxon>Bacilli</taxon>
        <taxon>Lactobacillales</taxon>
        <taxon>Lactobacillaceae</taxon>
        <taxon>Lacticaseibacillus</taxon>
    </lineage>
</organism>
<dbReference type="Gene3D" id="3.90.190.10">
    <property type="entry name" value="Protein tyrosine phosphatase superfamily"/>
    <property type="match status" value="1"/>
</dbReference>
<reference evidence="4" key="1">
    <citation type="journal article" date="2019" name="Int. J. Syst. Evol. Microbiol.">
        <title>The Global Catalogue of Microorganisms (GCM) 10K type strain sequencing project: providing services to taxonomists for standard genome sequencing and annotation.</title>
        <authorList>
            <consortium name="The Broad Institute Genomics Platform"/>
            <consortium name="The Broad Institute Genome Sequencing Center for Infectious Disease"/>
            <person name="Wu L."/>
            <person name="Ma J."/>
        </authorList>
    </citation>
    <scope>NUCLEOTIDE SEQUENCE [LARGE SCALE GENOMIC DNA]</scope>
    <source>
        <strain evidence="4">CCM 9110</strain>
    </source>
</reference>
<dbReference type="InterPro" id="IPR016130">
    <property type="entry name" value="Tyr_Pase_AS"/>
</dbReference>
<comment type="similarity">
    <text evidence="1">Belongs to the protein-tyrosine phosphatase family.</text>
</comment>
<dbReference type="InterPro" id="IPR000387">
    <property type="entry name" value="Tyr_Pase_dom"/>
</dbReference>
<keyword evidence="4" id="KW-1185">Reference proteome</keyword>
<dbReference type="RefSeq" id="WP_146995665.1">
    <property type="nucleotide sequence ID" value="NZ_BOLV01000021.1"/>
</dbReference>
<dbReference type="PROSITE" id="PS50056">
    <property type="entry name" value="TYR_PHOSPHATASE_2"/>
    <property type="match status" value="1"/>
</dbReference>
<dbReference type="SUPFAM" id="SSF52799">
    <property type="entry name" value="(Phosphotyrosine protein) phosphatases II"/>
    <property type="match status" value="1"/>
</dbReference>
<sequence length="251" mass="28234">MTANQLVPLPNAINLRSLAGYPTADGRTIKPNKLFRSGDLSHLTHAEAEQLRDQYQVKTVIDLRSDDEVKRRPDQLADGMSYYQLPVFPFADHASFGQRLKRRFAKPEDPIAHIYKKMLTDSHALAAYRDMFDLLLSRTEDDGAILIHCTAGKDRTGVAAMMVEGALGVTEESMQADYLASNRALETKGLLQQKRLRSETHDLGSHPATNETFRIVQQLVNNSFGSWAEYFNQMIKFSSNSLITLSVNFVQ</sequence>
<dbReference type="InterPro" id="IPR029021">
    <property type="entry name" value="Prot-tyrosine_phosphatase-like"/>
</dbReference>
<gene>
    <name evidence="3" type="ORF">ACFQ41_00290</name>
</gene>
<dbReference type="EMBL" id="JBHTOA010000001">
    <property type="protein sequence ID" value="MFD1397748.1"/>
    <property type="molecule type" value="Genomic_DNA"/>
</dbReference>
<dbReference type="PANTHER" id="PTHR31126">
    <property type="entry name" value="TYROSINE-PROTEIN PHOSPHATASE"/>
    <property type="match status" value="1"/>
</dbReference>
<dbReference type="InterPro" id="IPR026893">
    <property type="entry name" value="Tyr/Ser_Pase_IphP-type"/>
</dbReference>
<evidence type="ECO:0000313" key="4">
    <source>
        <dbReference type="Proteomes" id="UP001597199"/>
    </source>
</evidence>
<evidence type="ECO:0000313" key="3">
    <source>
        <dbReference type="EMBL" id="MFD1397748.1"/>
    </source>
</evidence>
<accession>A0ABW4BE03</accession>
<dbReference type="PROSITE" id="PS00383">
    <property type="entry name" value="TYR_PHOSPHATASE_1"/>
    <property type="match status" value="1"/>
</dbReference>